<dbReference type="EMBL" id="JBFCZG010000007">
    <property type="protein sequence ID" value="KAL3419729.1"/>
    <property type="molecule type" value="Genomic_DNA"/>
</dbReference>
<dbReference type="Gene3D" id="3.30.1330.40">
    <property type="entry name" value="RutC-like"/>
    <property type="match status" value="1"/>
</dbReference>
<dbReference type="InterPro" id="IPR035959">
    <property type="entry name" value="RutC-like_sf"/>
</dbReference>
<name>A0ABR4P8W0_9HELO</name>
<evidence type="ECO:0000313" key="2">
    <source>
        <dbReference type="Proteomes" id="UP001629113"/>
    </source>
</evidence>
<proteinExistence type="predicted"/>
<dbReference type="InterPro" id="IPR006175">
    <property type="entry name" value="YjgF/YER057c/UK114"/>
</dbReference>
<gene>
    <name evidence="1" type="ORF">PVAG01_08227</name>
</gene>
<reference evidence="1 2" key="1">
    <citation type="submission" date="2024-06" db="EMBL/GenBank/DDBJ databases">
        <title>Complete genome of Phlyctema vagabunda strain 19-DSS-EL-015.</title>
        <authorList>
            <person name="Fiorenzani C."/>
        </authorList>
    </citation>
    <scope>NUCLEOTIDE SEQUENCE [LARGE SCALE GENOMIC DNA]</scope>
    <source>
        <strain evidence="1 2">19-DSS-EL-015</strain>
    </source>
</reference>
<dbReference type="Pfam" id="PF01042">
    <property type="entry name" value="Ribonuc_L-PSP"/>
    <property type="match status" value="1"/>
</dbReference>
<protein>
    <submittedName>
        <fullName evidence="1">Endoribonuclease L-PSP</fullName>
    </submittedName>
</protein>
<accession>A0ABR4P8W0</accession>
<evidence type="ECO:0000313" key="1">
    <source>
        <dbReference type="EMBL" id="KAL3419729.1"/>
    </source>
</evidence>
<dbReference type="PANTHER" id="PTHR43857:SF1">
    <property type="entry name" value="YJGH FAMILY PROTEIN"/>
    <property type="match status" value="1"/>
</dbReference>
<dbReference type="SUPFAM" id="SSF55298">
    <property type="entry name" value="YjgF-like"/>
    <property type="match status" value="1"/>
</dbReference>
<dbReference type="PANTHER" id="PTHR43857">
    <property type="entry name" value="BLR7761 PROTEIN"/>
    <property type="match status" value="1"/>
</dbReference>
<organism evidence="1 2">
    <name type="scientific">Phlyctema vagabunda</name>
    <dbReference type="NCBI Taxonomy" id="108571"/>
    <lineage>
        <taxon>Eukaryota</taxon>
        <taxon>Fungi</taxon>
        <taxon>Dikarya</taxon>
        <taxon>Ascomycota</taxon>
        <taxon>Pezizomycotina</taxon>
        <taxon>Leotiomycetes</taxon>
        <taxon>Helotiales</taxon>
        <taxon>Dermateaceae</taxon>
        <taxon>Phlyctema</taxon>
    </lineage>
</organism>
<keyword evidence="2" id="KW-1185">Reference proteome</keyword>
<sequence length="247" mass="28021">MSTAGLLVNPSSSLDSLSSLLLLSPSSALYILLWYFRLSNQLFAPSKIIISKRLIQPGQRDRQSSILLILSIVNFHLLGSQPAPTFTLSQARERFKMIKTKSNRFSRAFTEKVTNPFRRLVSSEPKKESQRSFSSAVVSGEWVFVSAINGFHPATNEISPLIEEQCEQIFQNIQRELHKSGASMQDIVRVRYVLRDTSEWRDCWPVLRKYLGHIRPASSVMQAGLLEESMRIEIEVTARKMGLGYAD</sequence>
<dbReference type="Proteomes" id="UP001629113">
    <property type="component" value="Unassembled WGS sequence"/>
</dbReference>
<comment type="caution">
    <text evidence="1">The sequence shown here is derived from an EMBL/GenBank/DDBJ whole genome shotgun (WGS) entry which is preliminary data.</text>
</comment>